<dbReference type="PANTHER" id="PTHR12994">
    <property type="entry name" value="SECERNIN"/>
    <property type="match status" value="1"/>
</dbReference>
<dbReference type="GO" id="GO:0016805">
    <property type="term" value="F:dipeptidase activity"/>
    <property type="evidence" value="ECO:0007669"/>
    <property type="project" value="InterPro"/>
</dbReference>
<dbReference type="Proteomes" id="UP000524542">
    <property type="component" value="Unassembled WGS sequence"/>
</dbReference>
<evidence type="ECO:0000313" key="4">
    <source>
        <dbReference type="EMBL" id="NWT98969.1"/>
    </source>
</evidence>
<name>A0A7K5T3R3_9FRIN</name>
<dbReference type="AlphaFoldDB" id="A0A7K5T3R3"/>
<proteinExistence type="inferred from homology"/>
<dbReference type="Pfam" id="PF03577">
    <property type="entry name" value="Peptidase_C69"/>
    <property type="match status" value="1"/>
</dbReference>
<dbReference type="Gene3D" id="3.60.60.10">
    <property type="entry name" value="Penicillin V Acylase, Chain A"/>
    <property type="match status" value="1"/>
</dbReference>
<dbReference type="EMBL" id="VZRH01004831">
    <property type="protein sequence ID" value="NWT98969.1"/>
    <property type="molecule type" value="Genomic_DNA"/>
</dbReference>
<protein>
    <recommendedName>
        <fullName evidence="2">Secernin-2</fullName>
    </recommendedName>
</protein>
<evidence type="ECO:0000256" key="3">
    <source>
        <dbReference type="SAM" id="MobiDB-lite"/>
    </source>
</evidence>
<dbReference type="GO" id="GO:0006508">
    <property type="term" value="P:proteolysis"/>
    <property type="evidence" value="ECO:0007669"/>
    <property type="project" value="InterPro"/>
</dbReference>
<dbReference type="PANTHER" id="PTHR12994:SF16">
    <property type="entry name" value="SECERNIN-2"/>
    <property type="match status" value="1"/>
</dbReference>
<comment type="caution">
    <text evidence="4">The sequence shown here is derived from an EMBL/GenBank/DDBJ whole genome shotgun (WGS) entry which is preliminary data.</text>
</comment>
<feature type="non-terminal residue" evidence="4">
    <location>
        <position position="358"/>
    </location>
</feature>
<evidence type="ECO:0000313" key="5">
    <source>
        <dbReference type="Proteomes" id="UP000524542"/>
    </source>
</evidence>
<dbReference type="InterPro" id="IPR005322">
    <property type="entry name" value="Peptidase_C69"/>
</dbReference>
<reference evidence="4 5" key="1">
    <citation type="submission" date="2019-09" db="EMBL/GenBank/DDBJ databases">
        <title>Bird 10,000 Genomes (B10K) Project - Family phase.</title>
        <authorList>
            <person name="Zhang G."/>
        </authorList>
    </citation>
    <scope>NUCLEOTIDE SEQUENCE [LARGE SCALE GENOMIC DNA]</scope>
    <source>
        <strain evidence="4">B10K-DU-012-38</strain>
        <tissue evidence="4">Muscle</tissue>
    </source>
</reference>
<feature type="non-terminal residue" evidence="4">
    <location>
        <position position="1"/>
    </location>
</feature>
<evidence type="ECO:0000256" key="2">
    <source>
        <dbReference type="ARBA" id="ARBA00040986"/>
    </source>
</evidence>
<organism evidence="4 5">
    <name type="scientific">Urocynchramus pylzowi</name>
    <dbReference type="NCBI Taxonomy" id="571890"/>
    <lineage>
        <taxon>Eukaryota</taxon>
        <taxon>Metazoa</taxon>
        <taxon>Chordata</taxon>
        <taxon>Craniata</taxon>
        <taxon>Vertebrata</taxon>
        <taxon>Euteleostomi</taxon>
        <taxon>Archelosauria</taxon>
        <taxon>Archosauria</taxon>
        <taxon>Dinosauria</taxon>
        <taxon>Saurischia</taxon>
        <taxon>Theropoda</taxon>
        <taxon>Coelurosauria</taxon>
        <taxon>Aves</taxon>
        <taxon>Neognathae</taxon>
        <taxon>Neoaves</taxon>
        <taxon>Telluraves</taxon>
        <taxon>Australaves</taxon>
        <taxon>Passeriformes</taxon>
        <taxon>Passeroidea</taxon>
        <taxon>Fringillidae</taxon>
        <taxon>Urocynchramus</taxon>
    </lineage>
</organism>
<feature type="region of interest" description="Disordered" evidence="3">
    <location>
        <begin position="162"/>
        <end position="183"/>
    </location>
</feature>
<gene>
    <name evidence="4" type="primary">Scrn2</name>
    <name evidence="4" type="ORF">UROPYL_R12900</name>
</gene>
<accession>A0A7K5T3R3</accession>
<dbReference type="GO" id="GO:0070004">
    <property type="term" value="F:cysteine-type exopeptidase activity"/>
    <property type="evidence" value="ECO:0007669"/>
    <property type="project" value="InterPro"/>
</dbReference>
<keyword evidence="5" id="KW-1185">Reference proteome</keyword>
<comment type="similarity">
    <text evidence="1">Belongs to the peptidase C69 family. Secernin subfamily.</text>
</comment>
<evidence type="ECO:0000256" key="1">
    <source>
        <dbReference type="ARBA" id="ARBA00005705"/>
    </source>
</evidence>
<sequence length="358" mass="39550">QCTYLEVEQAERTHAVVLTRPAWLWGAEMGANDCGVCVGNEGVWTREPLGEAEALLGMDLVRLGLERGGSAREALEVMTALLERYGQGGSCKEEPVPFVYHNTFLLADRDEAWLLETAGRYWAAQRIRGGDGDGDWGRDGDRDGHPWLAEGCICAGTSPVPGDRAWGGDGHPPTPRPSASERDAEVALPVPPGHITAETLMSILRDKASGICVDAEGFRTAGSMVSVLPRDPALPCVHFFTATPDPSRSVFKPFVFVAGIKPAPQVRSPTFLQDPAKQIPRFQSSVDRRHELYRRHQAALELMERDRERGQRLLETLQELEQQGLQGMRELLEGTVSPRPEELADLFFDCVEAEMKFY</sequence>